<sequence>MLFRTHDAAAAGLAARLDSTSFGAPTTTLIPVPPTDCSAAWSGAYSRIDVMPFDRYIPTTELAGGRLLALMP</sequence>
<accession>J3M6K8</accession>
<reference evidence="1" key="2">
    <citation type="submission" date="2013-04" db="UniProtKB">
        <authorList>
            <consortium name="EnsemblPlants"/>
        </authorList>
    </citation>
    <scope>IDENTIFICATION</scope>
</reference>
<dbReference type="AlphaFoldDB" id="J3M6K8"/>
<dbReference type="Gramene" id="OB05G22320.1">
    <property type="protein sequence ID" value="OB05G22320.1"/>
    <property type="gene ID" value="OB05G22320"/>
</dbReference>
<protein>
    <submittedName>
        <fullName evidence="1">Uncharacterized protein</fullName>
    </submittedName>
</protein>
<evidence type="ECO:0000313" key="1">
    <source>
        <dbReference type="EnsemblPlants" id="OB05G22320.1"/>
    </source>
</evidence>
<name>J3M6K8_ORYBR</name>
<reference evidence="1" key="1">
    <citation type="journal article" date="2013" name="Nat. Commun.">
        <title>Whole-genome sequencing of Oryza brachyantha reveals mechanisms underlying Oryza genome evolution.</title>
        <authorList>
            <person name="Chen J."/>
            <person name="Huang Q."/>
            <person name="Gao D."/>
            <person name="Wang J."/>
            <person name="Lang Y."/>
            <person name="Liu T."/>
            <person name="Li B."/>
            <person name="Bai Z."/>
            <person name="Luis Goicoechea J."/>
            <person name="Liang C."/>
            <person name="Chen C."/>
            <person name="Zhang W."/>
            <person name="Sun S."/>
            <person name="Liao Y."/>
            <person name="Zhang X."/>
            <person name="Yang L."/>
            <person name="Song C."/>
            <person name="Wang M."/>
            <person name="Shi J."/>
            <person name="Liu G."/>
            <person name="Liu J."/>
            <person name="Zhou H."/>
            <person name="Zhou W."/>
            <person name="Yu Q."/>
            <person name="An N."/>
            <person name="Chen Y."/>
            <person name="Cai Q."/>
            <person name="Wang B."/>
            <person name="Liu B."/>
            <person name="Min J."/>
            <person name="Huang Y."/>
            <person name="Wu H."/>
            <person name="Li Z."/>
            <person name="Zhang Y."/>
            <person name="Yin Y."/>
            <person name="Song W."/>
            <person name="Jiang J."/>
            <person name="Jackson S.A."/>
            <person name="Wing R.A."/>
            <person name="Wang J."/>
            <person name="Chen M."/>
        </authorList>
    </citation>
    <scope>NUCLEOTIDE SEQUENCE [LARGE SCALE GENOMIC DNA]</scope>
    <source>
        <strain evidence="1">cv. IRGC 101232</strain>
    </source>
</reference>
<proteinExistence type="predicted"/>
<evidence type="ECO:0000313" key="2">
    <source>
        <dbReference type="Proteomes" id="UP000006038"/>
    </source>
</evidence>
<keyword evidence="2" id="KW-1185">Reference proteome</keyword>
<dbReference type="Proteomes" id="UP000006038">
    <property type="component" value="Chromosome 5"/>
</dbReference>
<organism evidence="1">
    <name type="scientific">Oryza brachyantha</name>
    <name type="common">malo sina</name>
    <dbReference type="NCBI Taxonomy" id="4533"/>
    <lineage>
        <taxon>Eukaryota</taxon>
        <taxon>Viridiplantae</taxon>
        <taxon>Streptophyta</taxon>
        <taxon>Embryophyta</taxon>
        <taxon>Tracheophyta</taxon>
        <taxon>Spermatophyta</taxon>
        <taxon>Magnoliopsida</taxon>
        <taxon>Liliopsida</taxon>
        <taxon>Poales</taxon>
        <taxon>Poaceae</taxon>
        <taxon>BOP clade</taxon>
        <taxon>Oryzoideae</taxon>
        <taxon>Oryzeae</taxon>
        <taxon>Oryzinae</taxon>
        <taxon>Oryza</taxon>
    </lineage>
</organism>
<dbReference type="EnsemblPlants" id="OB05G22320.1">
    <property type="protein sequence ID" value="OB05G22320.1"/>
    <property type="gene ID" value="OB05G22320"/>
</dbReference>
<dbReference type="HOGENOM" id="CLU_2726234_0_0_1"/>